<dbReference type="STRING" id="61635.BN85302130"/>
<evidence type="ECO:0000256" key="1">
    <source>
        <dbReference type="ARBA" id="ARBA00001946"/>
    </source>
</evidence>
<evidence type="ECO:0000256" key="2">
    <source>
        <dbReference type="ARBA" id="ARBA00011955"/>
    </source>
</evidence>
<evidence type="ECO:0000256" key="5">
    <source>
        <dbReference type="ARBA" id="ARBA00022679"/>
    </source>
</evidence>
<dbReference type="EC" id="2.7.1.180" evidence="2"/>
<evidence type="ECO:0000256" key="10">
    <source>
        <dbReference type="ARBA" id="ARBA00048540"/>
    </source>
</evidence>
<keyword evidence="5" id="KW-0808">Transferase</keyword>
<proteinExistence type="predicted"/>
<keyword evidence="12" id="KW-0449">Lipoprotein</keyword>
<dbReference type="GO" id="GO:0046872">
    <property type="term" value="F:metal ion binding"/>
    <property type="evidence" value="ECO:0007669"/>
    <property type="project" value="UniProtKB-KW"/>
</dbReference>
<keyword evidence="7" id="KW-0274">FAD</keyword>
<keyword evidence="6" id="KW-0479">Metal-binding</keyword>
<evidence type="ECO:0000256" key="9">
    <source>
        <dbReference type="ARBA" id="ARBA00031306"/>
    </source>
</evidence>
<protein>
    <recommendedName>
        <fullName evidence="3">FAD:protein FMN transferase</fullName>
        <ecNumber evidence="2">2.7.1.180</ecNumber>
    </recommendedName>
    <alternativeName>
        <fullName evidence="9">Flavin transferase</fullName>
    </alternativeName>
</protein>
<sequence>MEMSDNMKKIMGMILGLALLSGAFFKVNVYASDEPLVRSMTDYMYTSITVTLYNATIEDLNEIEKIYQEYTIISNNFNFKDDDFDEVNDYLSNPFYGQTSIYDVNQKAFDEPVVVSQKLFDLLLEAKALYLETNGYFDVSIGRAVDLIKQGITSFGYDEMPKADFDQLMNDIDALGRVTFSEVILNETNLTVRFTNENVKLDLGALAKGYATQKAVDYLEEQGITTYMINAGSSNIAVGKHPENRNWRLGLRHPVNPMLGLYAVVSNTDKAIVTSGNFEQFFTYDEIRYHHIISPKDYLPKQYYHAVTLIGDDSGHLDGLSTAIFNMPFDEAKAVVENLGIEAIFFMYDGKINTMLEDTEVELRVEEETESRPNDVESIAYILGGVVIVGGIIIVLLSINEKKKGANYDKEKEE</sequence>
<comment type="cofactor">
    <cofactor evidence="1">
        <name>Mg(2+)</name>
        <dbReference type="ChEBI" id="CHEBI:18420"/>
    </cofactor>
</comment>
<dbReference type="Pfam" id="PF02424">
    <property type="entry name" value="ApbE"/>
    <property type="match status" value="1"/>
</dbReference>
<dbReference type="Gene3D" id="3.10.520.10">
    <property type="entry name" value="ApbE-like domains"/>
    <property type="match status" value="1"/>
</dbReference>
<dbReference type="HOGENOM" id="CLU_044403_1_1_14"/>
<comment type="catalytic activity">
    <reaction evidence="10">
        <text>L-threonyl-[protein] + FAD = FMN-L-threonyl-[protein] + AMP + H(+)</text>
        <dbReference type="Rhea" id="RHEA:36847"/>
        <dbReference type="Rhea" id="RHEA-COMP:11060"/>
        <dbReference type="Rhea" id="RHEA-COMP:11061"/>
        <dbReference type="ChEBI" id="CHEBI:15378"/>
        <dbReference type="ChEBI" id="CHEBI:30013"/>
        <dbReference type="ChEBI" id="CHEBI:57692"/>
        <dbReference type="ChEBI" id="CHEBI:74257"/>
        <dbReference type="ChEBI" id="CHEBI:456215"/>
        <dbReference type="EC" id="2.7.1.180"/>
    </reaction>
</comment>
<gene>
    <name evidence="12" type="primary">abpE</name>
    <name evidence="12" type="ORF">BN85302130</name>
</gene>
<keyword evidence="4" id="KW-0285">Flavoprotein</keyword>
<evidence type="ECO:0000256" key="3">
    <source>
        <dbReference type="ARBA" id="ARBA00016337"/>
    </source>
</evidence>
<name>U4KSN2_9MOLU</name>
<reference evidence="12 13" key="1">
    <citation type="journal article" date="2013" name="J. Mol. Microbiol. Biotechnol.">
        <title>Analysis of the Complete Genomes of Acholeplasma brassicae , A. palmae and A. laidlawii and Their Comparison to the Obligate Parasites from ' Candidatus Phytoplasma'.</title>
        <authorList>
            <person name="Kube M."/>
            <person name="Siewert C."/>
            <person name="Migdoll A.M."/>
            <person name="Duduk B."/>
            <person name="Holz S."/>
            <person name="Rabus R."/>
            <person name="Seemuller E."/>
            <person name="Mitrovic J."/>
            <person name="Muller I."/>
            <person name="Buttner C."/>
            <person name="Reinhardt R."/>
        </authorList>
    </citation>
    <scope>NUCLEOTIDE SEQUENCE [LARGE SCALE GENOMIC DNA]</scope>
    <source>
        <strain evidence="13">0502</strain>
    </source>
</reference>
<evidence type="ECO:0000256" key="6">
    <source>
        <dbReference type="ARBA" id="ARBA00022723"/>
    </source>
</evidence>
<evidence type="ECO:0000256" key="11">
    <source>
        <dbReference type="SAM" id="Phobius"/>
    </source>
</evidence>
<dbReference type="InterPro" id="IPR024932">
    <property type="entry name" value="ApbE"/>
</dbReference>
<keyword evidence="11" id="KW-0472">Membrane</keyword>
<keyword evidence="13" id="KW-1185">Reference proteome</keyword>
<evidence type="ECO:0000256" key="8">
    <source>
        <dbReference type="ARBA" id="ARBA00022842"/>
    </source>
</evidence>
<dbReference type="AlphaFoldDB" id="U4KSN2"/>
<dbReference type="Proteomes" id="UP000032737">
    <property type="component" value="Chromosome"/>
</dbReference>
<dbReference type="InterPro" id="IPR003374">
    <property type="entry name" value="ApbE-like_sf"/>
</dbReference>
<dbReference type="PANTHER" id="PTHR30040:SF2">
    <property type="entry name" value="FAD:PROTEIN FMN TRANSFERASE"/>
    <property type="match status" value="1"/>
</dbReference>
<accession>U4KSN2</accession>
<evidence type="ECO:0000256" key="7">
    <source>
        <dbReference type="ARBA" id="ARBA00022827"/>
    </source>
</evidence>
<dbReference type="EMBL" id="FO681348">
    <property type="protein sequence ID" value="CCV65234.1"/>
    <property type="molecule type" value="Genomic_DNA"/>
</dbReference>
<evidence type="ECO:0000313" key="13">
    <source>
        <dbReference type="Proteomes" id="UP000032737"/>
    </source>
</evidence>
<keyword evidence="8" id="KW-0460">Magnesium</keyword>
<dbReference type="GO" id="GO:0016740">
    <property type="term" value="F:transferase activity"/>
    <property type="evidence" value="ECO:0007669"/>
    <property type="project" value="UniProtKB-KW"/>
</dbReference>
<evidence type="ECO:0000313" key="12">
    <source>
        <dbReference type="EMBL" id="CCV65234.1"/>
    </source>
</evidence>
<evidence type="ECO:0000256" key="4">
    <source>
        <dbReference type="ARBA" id="ARBA00022630"/>
    </source>
</evidence>
<keyword evidence="11" id="KW-1133">Transmembrane helix</keyword>
<feature type="transmembrane region" description="Helical" evidence="11">
    <location>
        <begin position="379"/>
        <end position="399"/>
    </location>
</feature>
<organism evidence="12 13">
    <name type="scientific">Acholeplasma brassicae</name>
    <dbReference type="NCBI Taxonomy" id="61635"/>
    <lineage>
        <taxon>Bacteria</taxon>
        <taxon>Bacillati</taxon>
        <taxon>Mycoplasmatota</taxon>
        <taxon>Mollicutes</taxon>
        <taxon>Acholeplasmatales</taxon>
        <taxon>Acholeplasmataceae</taxon>
        <taxon>Acholeplasma</taxon>
    </lineage>
</organism>
<dbReference type="KEGG" id="abra:BN85302130"/>
<keyword evidence="11" id="KW-0812">Transmembrane</keyword>
<dbReference type="SUPFAM" id="SSF143631">
    <property type="entry name" value="ApbE-like"/>
    <property type="match status" value="1"/>
</dbReference>
<dbReference type="PANTHER" id="PTHR30040">
    <property type="entry name" value="THIAMINE BIOSYNTHESIS LIPOPROTEIN APBE"/>
    <property type="match status" value="1"/>
</dbReference>